<dbReference type="EMBL" id="UINC01051616">
    <property type="protein sequence ID" value="SVB65987.1"/>
    <property type="molecule type" value="Genomic_DNA"/>
</dbReference>
<accession>A0A382FUV8</accession>
<dbReference type="AlphaFoldDB" id="A0A382FUV8"/>
<proteinExistence type="predicted"/>
<sequence>MSYIGEQPRFSDYPSQLISPNGVLTSFTLSYSVGTPASIIVSISGVKQSVGAYAVTGTLLDFGAGNPPPSGTNTLEVVYLGLKADPSPIQDQTLGIDAIMRTNAQSITENMSVASTVNAMSCGPITIADTKVVTVLGYWTVV</sequence>
<name>A0A382FUV8_9ZZZZ</name>
<evidence type="ECO:0000313" key="1">
    <source>
        <dbReference type="EMBL" id="SVB65987.1"/>
    </source>
</evidence>
<gene>
    <name evidence="1" type="ORF">METZ01_LOCUS218841</name>
</gene>
<protein>
    <submittedName>
        <fullName evidence="1">Uncharacterized protein</fullName>
    </submittedName>
</protein>
<organism evidence="1">
    <name type="scientific">marine metagenome</name>
    <dbReference type="NCBI Taxonomy" id="408172"/>
    <lineage>
        <taxon>unclassified sequences</taxon>
        <taxon>metagenomes</taxon>
        <taxon>ecological metagenomes</taxon>
    </lineage>
</organism>
<reference evidence="1" key="1">
    <citation type="submission" date="2018-05" db="EMBL/GenBank/DDBJ databases">
        <authorList>
            <person name="Lanie J.A."/>
            <person name="Ng W.-L."/>
            <person name="Kazmierczak K.M."/>
            <person name="Andrzejewski T.M."/>
            <person name="Davidsen T.M."/>
            <person name="Wayne K.J."/>
            <person name="Tettelin H."/>
            <person name="Glass J.I."/>
            <person name="Rusch D."/>
            <person name="Podicherti R."/>
            <person name="Tsui H.-C.T."/>
            <person name="Winkler M.E."/>
        </authorList>
    </citation>
    <scope>NUCLEOTIDE SEQUENCE</scope>
</reference>